<evidence type="ECO:0000313" key="2">
    <source>
        <dbReference type="Proteomes" id="UP001501303"/>
    </source>
</evidence>
<evidence type="ECO:0000313" key="1">
    <source>
        <dbReference type="EMBL" id="GAA1933358.1"/>
    </source>
</evidence>
<proteinExistence type="predicted"/>
<accession>A0ABP5B6I7</accession>
<dbReference type="PANTHER" id="PTHR36221">
    <property type="entry name" value="DUF742 DOMAIN-CONTAINING PROTEIN"/>
    <property type="match status" value="1"/>
</dbReference>
<organism evidence="1 2">
    <name type="scientific">Streptomyces sodiiphilus</name>
    <dbReference type="NCBI Taxonomy" id="226217"/>
    <lineage>
        <taxon>Bacteria</taxon>
        <taxon>Bacillati</taxon>
        <taxon>Actinomycetota</taxon>
        <taxon>Actinomycetes</taxon>
        <taxon>Kitasatosporales</taxon>
        <taxon>Streptomycetaceae</taxon>
        <taxon>Streptomyces</taxon>
    </lineage>
</organism>
<gene>
    <name evidence="1" type="ORF">GCM10009716_45690</name>
</gene>
<dbReference type="InterPro" id="IPR007995">
    <property type="entry name" value="DUF742"/>
</dbReference>
<dbReference type="RefSeq" id="WP_344266053.1">
    <property type="nucleotide sequence ID" value="NZ_BAAAMJ010000072.1"/>
</dbReference>
<dbReference type="PANTHER" id="PTHR36221:SF1">
    <property type="entry name" value="DUF742 DOMAIN-CONTAINING PROTEIN"/>
    <property type="match status" value="1"/>
</dbReference>
<dbReference type="EMBL" id="BAAAMJ010000072">
    <property type="protein sequence ID" value="GAA1933358.1"/>
    <property type="molecule type" value="Genomic_DNA"/>
</dbReference>
<dbReference type="Proteomes" id="UP001501303">
    <property type="component" value="Unassembled WGS sequence"/>
</dbReference>
<sequence>MPGIAQDPWLDDAAGRLVRPYTVCDGRTRPKAELDLVTQVCATGRGGTRWPGPEHARVVELCGPSPVSVAEISALAGLPVGVTKVLLSDLLECGAVAAGPSPAAGDPTDRELLEAVLHGLRTRL</sequence>
<keyword evidence="2" id="KW-1185">Reference proteome</keyword>
<reference evidence="2" key="1">
    <citation type="journal article" date="2019" name="Int. J. Syst. Evol. Microbiol.">
        <title>The Global Catalogue of Microorganisms (GCM) 10K type strain sequencing project: providing services to taxonomists for standard genome sequencing and annotation.</title>
        <authorList>
            <consortium name="The Broad Institute Genomics Platform"/>
            <consortium name="The Broad Institute Genome Sequencing Center for Infectious Disease"/>
            <person name="Wu L."/>
            <person name="Ma J."/>
        </authorList>
    </citation>
    <scope>NUCLEOTIDE SEQUENCE [LARGE SCALE GENOMIC DNA]</scope>
    <source>
        <strain evidence="2">JCM 13581</strain>
    </source>
</reference>
<protein>
    <submittedName>
        <fullName evidence="1">DUF742 domain-containing protein</fullName>
    </submittedName>
</protein>
<dbReference type="Pfam" id="PF05331">
    <property type="entry name" value="DUF742"/>
    <property type="match status" value="1"/>
</dbReference>
<name>A0ABP5B6I7_9ACTN</name>
<comment type="caution">
    <text evidence="1">The sequence shown here is derived from an EMBL/GenBank/DDBJ whole genome shotgun (WGS) entry which is preliminary data.</text>
</comment>